<dbReference type="Proteomes" id="UP000095713">
    <property type="component" value="Unassembled WGS sequence"/>
</dbReference>
<organism evidence="3 4">
    <name type="scientific">Flavivirga aquatica</name>
    <dbReference type="NCBI Taxonomy" id="1849968"/>
    <lineage>
        <taxon>Bacteria</taxon>
        <taxon>Pseudomonadati</taxon>
        <taxon>Bacteroidota</taxon>
        <taxon>Flavobacteriia</taxon>
        <taxon>Flavobacteriales</taxon>
        <taxon>Flavobacteriaceae</taxon>
        <taxon>Flavivirga</taxon>
    </lineage>
</organism>
<dbReference type="STRING" id="1849968.A8C32_09760"/>
<evidence type="ECO:0000313" key="4">
    <source>
        <dbReference type="Proteomes" id="UP000095713"/>
    </source>
</evidence>
<sequence>MSAYANALVEIKFLDKLNGFVSGRNDTGAVVLKTTDGGVTWTTIYNATIPGEYIWKLHILENNTNAIFGSLFASAPNPGKLIKSIDGGVTWSTFNAPETDIEAVGFISETKGWMGGHNTGFYETIDGGSTWTDLGVGSNLNRIFIINSTLAYAAGTTVYKYTAETLNGNVSEITSKKDLDIQLKKNPVTKILEFTINFKSDDNILIDLYDINGKFIKQLTRDLIRNTTRRTYSYSVEELSAGSYILNFHNNLGRTSKKFIKL</sequence>
<dbReference type="EMBL" id="MDJD01000006">
    <property type="protein sequence ID" value="OEK09789.1"/>
    <property type="molecule type" value="Genomic_DNA"/>
</dbReference>
<reference evidence="3 4" key="1">
    <citation type="submission" date="2016-05" db="EMBL/GenBank/DDBJ databases">
        <title>Draft Genome Sequence of Algibacter sp. Strain SK-16 Isolated from the Surface Water of Aburatsubo Inlet.</title>
        <authorList>
            <person name="Wong S.-K."/>
            <person name="Yoshizawa S."/>
            <person name="Nakajima Y."/>
            <person name="Ogura Y."/>
            <person name="Tetsuya H."/>
            <person name="Hamasaki K."/>
        </authorList>
    </citation>
    <scope>NUCLEOTIDE SEQUENCE [LARGE SCALE GENOMIC DNA]</scope>
    <source>
        <strain evidence="3 4">SK-16</strain>
    </source>
</reference>
<keyword evidence="1" id="KW-0732">Signal</keyword>
<dbReference type="SUPFAM" id="SSF110296">
    <property type="entry name" value="Oligoxyloglucan reducing end-specific cellobiohydrolase"/>
    <property type="match status" value="1"/>
</dbReference>
<dbReference type="OrthoDB" id="9764804at2"/>
<feature type="domain" description="Secretion system C-terminal sorting" evidence="2">
    <location>
        <begin position="186"/>
        <end position="260"/>
    </location>
</feature>
<dbReference type="NCBIfam" id="TIGR04183">
    <property type="entry name" value="Por_Secre_tail"/>
    <property type="match status" value="1"/>
</dbReference>
<dbReference type="CDD" id="cd15482">
    <property type="entry name" value="Sialidase_non-viral"/>
    <property type="match status" value="1"/>
</dbReference>
<dbReference type="Gene3D" id="2.130.10.10">
    <property type="entry name" value="YVTN repeat-like/Quinoprotein amine dehydrogenase"/>
    <property type="match status" value="1"/>
</dbReference>
<accession>A0A1E5TEK1</accession>
<evidence type="ECO:0000259" key="2">
    <source>
        <dbReference type="Pfam" id="PF18962"/>
    </source>
</evidence>
<evidence type="ECO:0000313" key="3">
    <source>
        <dbReference type="EMBL" id="OEK09789.1"/>
    </source>
</evidence>
<dbReference type="InterPro" id="IPR015943">
    <property type="entry name" value="WD40/YVTN_repeat-like_dom_sf"/>
</dbReference>
<proteinExistence type="predicted"/>
<dbReference type="AlphaFoldDB" id="A0A1E5TEK1"/>
<keyword evidence="4" id="KW-1185">Reference proteome</keyword>
<comment type="caution">
    <text evidence="3">The sequence shown here is derived from an EMBL/GenBank/DDBJ whole genome shotgun (WGS) entry which is preliminary data.</text>
</comment>
<dbReference type="Pfam" id="PF18962">
    <property type="entry name" value="Por_Secre_tail"/>
    <property type="match status" value="1"/>
</dbReference>
<evidence type="ECO:0000256" key="1">
    <source>
        <dbReference type="ARBA" id="ARBA00022729"/>
    </source>
</evidence>
<protein>
    <recommendedName>
        <fullName evidence="2">Secretion system C-terminal sorting domain-containing protein</fullName>
    </recommendedName>
</protein>
<gene>
    <name evidence="3" type="ORF">A8C32_09760</name>
</gene>
<name>A0A1E5TEK1_9FLAO</name>
<dbReference type="RefSeq" id="WP_069828449.1">
    <property type="nucleotide sequence ID" value="NZ_MDJD01000006.1"/>
</dbReference>
<dbReference type="InterPro" id="IPR026444">
    <property type="entry name" value="Secre_tail"/>
</dbReference>